<evidence type="ECO:0000313" key="3">
    <source>
        <dbReference type="Proteomes" id="UP000830055"/>
    </source>
</evidence>
<gene>
    <name evidence="2" type="ORF">DPPLL_10010</name>
</gene>
<protein>
    <submittedName>
        <fullName evidence="2">Uncharacterized protein</fullName>
    </submittedName>
</protein>
<keyword evidence="3" id="KW-1185">Reference proteome</keyword>
<dbReference type="Proteomes" id="UP000830055">
    <property type="component" value="Chromosome"/>
</dbReference>
<feature type="transmembrane region" description="Helical" evidence="1">
    <location>
        <begin position="29"/>
        <end position="46"/>
    </location>
</feature>
<feature type="transmembrane region" description="Helical" evidence="1">
    <location>
        <begin position="5"/>
        <end position="23"/>
    </location>
</feature>
<keyword evidence="1" id="KW-0472">Membrane</keyword>
<evidence type="ECO:0000313" key="2">
    <source>
        <dbReference type="EMBL" id="BDD86636.1"/>
    </source>
</evidence>
<keyword evidence="1" id="KW-0812">Transmembrane</keyword>
<keyword evidence="1" id="KW-1133">Transmembrane helix</keyword>
<dbReference type="RefSeq" id="WP_284153714.1">
    <property type="nucleotide sequence ID" value="NZ_AP025516.1"/>
</dbReference>
<reference evidence="2 3" key="1">
    <citation type="submission" date="2022-01" db="EMBL/GenBank/DDBJ databases">
        <title>Desulfofustis limnae sp. nov., a novel mesophilic sulfate-reducing bacterium isolated from marsh soil.</title>
        <authorList>
            <person name="Watanabe M."/>
            <person name="Takahashi A."/>
            <person name="Kojima H."/>
            <person name="Fukui M."/>
        </authorList>
    </citation>
    <scope>NUCLEOTIDE SEQUENCE [LARGE SCALE GENOMIC DNA]</scope>
    <source>
        <strain evidence="2 3">PPLL</strain>
    </source>
</reference>
<organism evidence="2 3">
    <name type="scientific">Desulfofustis limnaeus</name>
    <dbReference type="NCBI Taxonomy" id="2740163"/>
    <lineage>
        <taxon>Bacteria</taxon>
        <taxon>Pseudomonadati</taxon>
        <taxon>Thermodesulfobacteriota</taxon>
        <taxon>Desulfobulbia</taxon>
        <taxon>Desulfobulbales</taxon>
        <taxon>Desulfocapsaceae</taxon>
        <taxon>Desulfofustis</taxon>
    </lineage>
</organism>
<dbReference type="EMBL" id="AP025516">
    <property type="protein sequence ID" value="BDD86636.1"/>
    <property type="molecule type" value="Genomic_DNA"/>
</dbReference>
<accession>A0ABN6M160</accession>
<evidence type="ECO:0000256" key="1">
    <source>
        <dbReference type="SAM" id="Phobius"/>
    </source>
</evidence>
<proteinExistence type="predicted"/>
<name>A0ABN6M160_9BACT</name>
<sequence>MSNIITGVIAILMAAMFYLFYAYRLHSPILWLILVCNLGALVYDFYMSIKEGEDNI</sequence>